<name>A0A545TGB1_9PROT</name>
<dbReference type="Proteomes" id="UP000315252">
    <property type="component" value="Unassembled WGS sequence"/>
</dbReference>
<dbReference type="AlphaFoldDB" id="A0A545TGB1"/>
<protein>
    <recommendedName>
        <fullName evidence="3">DUF1302 domain-containing protein</fullName>
    </recommendedName>
</protein>
<sequence length="476" mass="52993">MMTHLRHITSSGIPGCSVRRSRSALLGSVSWGTAALLAVSVISVPVTAEDDGLGGYLSDTLDEAVFFSATLTHESALDLNDGNGQKVETILQPELEIELPDGLSLTAIGRARWDVRDRLEPGSPSQDSTATISRRWLASDDVDFELREFYVDAPTSFAHFRIGKQQTVWGQADGLKVLDVVNPQDFREFILDDFEDSRIPLWTFAAEVPVDDFMAEFLWIPDQTYNDLPEADALYALTAPRFVPEAIPGFTVIQREPDRPDDIIADSDAGARLLGMVDGWDFSLNYLFHYDDNPVLRRRVQGTTVTINPVYERTHLLGGTFSNSFGDFVLRGELGYSFDRFFLTDDPTDSDGVEESDNVSSVIGLDWNGLDDTFVSAQIFGDYLTNDINGLVRDQFEATTSLLVRRSFLDEDLVAEVIWLQSVNSGDGLIRPKITYQVDDNVKLWAGADIFFGTSDGVFGQFNDNDRFLFGVQFSF</sequence>
<accession>A0A545TGB1</accession>
<organism evidence="1 2">
    <name type="scientific">Denitrobaculum tricleocarpae</name>
    <dbReference type="NCBI Taxonomy" id="2591009"/>
    <lineage>
        <taxon>Bacteria</taxon>
        <taxon>Pseudomonadati</taxon>
        <taxon>Pseudomonadota</taxon>
        <taxon>Alphaproteobacteria</taxon>
        <taxon>Rhodospirillales</taxon>
        <taxon>Rhodospirillaceae</taxon>
        <taxon>Denitrobaculum</taxon>
    </lineage>
</organism>
<evidence type="ECO:0008006" key="3">
    <source>
        <dbReference type="Google" id="ProtNLM"/>
    </source>
</evidence>
<comment type="caution">
    <text evidence="1">The sequence shown here is derived from an EMBL/GenBank/DDBJ whole genome shotgun (WGS) entry which is preliminary data.</text>
</comment>
<evidence type="ECO:0000313" key="1">
    <source>
        <dbReference type="EMBL" id="TQV76238.1"/>
    </source>
</evidence>
<dbReference type="RefSeq" id="WP_142898501.1">
    <property type="nucleotide sequence ID" value="NZ_ML660059.1"/>
</dbReference>
<evidence type="ECO:0000313" key="2">
    <source>
        <dbReference type="Proteomes" id="UP000315252"/>
    </source>
</evidence>
<dbReference type="OrthoDB" id="9763101at2"/>
<dbReference type="Pfam" id="PF06980">
    <property type="entry name" value="DUF1302"/>
    <property type="match status" value="1"/>
</dbReference>
<dbReference type="EMBL" id="VHSH01000008">
    <property type="protein sequence ID" value="TQV76238.1"/>
    <property type="molecule type" value="Genomic_DNA"/>
</dbReference>
<gene>
    <name evidence="1" type="ORF">FKG95_21630</name>
</gene>
<dbReference type="SUPFAM" id="SSF56935">
    <property type="entry name" value="Porins"/>
    <property type="match status" value="1"/>
</dbReference>
<keyword evidence="2" id="KW-1185">Reference proteome</keyword>
<proteinExistence type="predicted"/>
<reference evidence="1 2" key="1">
    <citation type="submission" date="2019-06" db="EMBL/GenBank/DDBJ databases">
        <title>Whole genome sequence for Rhodospirillaceae sp. R148.</title>
        <authorList>
            <person name="Wang G."/>
        </authorList>
    </citation>
    <scope>NUCLEOTIDE SEQUENCE [LARGE SCALE GENOMIC DNA]</scope>
    <source>
        <strain evidence="1 2">R148</strain>
    </source>
</reference>
<dbReference type="InterPro" id="IPR010727">
    <property type="entry name" value="DUF1302"/>
</dbReference>